<keyword evidence="3" id="KW-0804">Transcription</keyword>
<name>A0ABQ2GXA4_9DEIO</name>
<evidence type="ECO:0000313" key="5">
    <source>
        <dbReference type="EMBL" id="GGM18325.1"/>
    </source>
</evidence>
<dbReference type="EMBL" id="BMOM01000031">
    <property type="protein sequence ID" value="GGM18325.1"/>
    <property type="molecule type" value="Genomic_DNA"/>
</dbReference>
<accession>A0ABQ2GXA4</accession>
<dbReference type="PRINTS" id="PR00032">
    <property type="entry name" value="HTHARAC"/>
</dbReference>
<dbReference type="InterPro" id="IPR018060">
    <property type="entry name" value="HTH_AraC"/>
</dbReference>
<dbReference type="Pfam" id="PF12833">
    <property type="entry name" value="HTH_18"/>
    <property type="match status" value="1"/>
</dbReference>
<dbReference type="InterPro" id="IPR009057">
    <property type="entry name" value="Homeodomain-like_sf"/>
</dbReference>
<dbReference type="InterPro" id="IPR020449">
    <property type="entry name" value="Tscrpt_reg_AraC-type_HTH"/>
</dbReference>
<evidence type="ECO:0000256" key="3">
    <source>
        <dbReference type="ARBA" id="ARBA00023163"/>
    </source>
</evidence>
<evidence type="ECO:0000256" key="1">
    <source>
        <dbReference type="ARBA" id="ARBA00023015"/>
    </source>
</evidence>
<reference evidence="6" key="1">
    <citation type="journal article" date="2019" name="Int. J. Syst. Evol. Microbiol.">
        <title>The Global Catalogue of Microorganisms (GCM) 10K type strain sequencing project: providing services to taxonomists for standard genome sequencing and annotation.</title>
        <authorList>
            <consortium name="The Broad Institute Genomics Platform"/>
            <consortium name="The Broad Institute Genome Sequencing Center for Infectious Disease"/>
            <person name="Wu L."/>
            <person name="Ma J."/>
        </authorList>
    </citation>
    <scope>NUCLEOTIDE SEQUENCE [LARGE SCALE GENOMIC DNA]</scope>
    <source>
        <strain evidence="6">JCM 15443</strain>
    </source>
</reference>
<dbReference type="PANTHER" id="PTHR43280:SF28">
    <property type="entry name" value="HTH-TYPE TRANSCRIPTIONAL ACTIVATOR RHAS"/>
    <property type="match status" value="1"/>
</dbReference>
<proteinExistence type="predicted"/>
<dbReference type="Proteomes" id="UP000661918">
    <property type="component" value="Unassembled WGS sequence"/>
</dbReference>
<dbReference type="InterPro" id="IPR018062">
    <property type="entry name" value="HTH_AraC-typ_CS"/>
</dbReference>
<organism evidence="5 6">
    <name type="scientific">Deinococcus aerophilus</name>
    <dbReference type="NCBI Taxonomy" id="522488"/>
    <lineage>
        <taxon>Bacteria</taxon>
        <taxon>Thermotogati</taxon>
        <taxon>Deinococcota</taxon>
        <taxon>Deinococci</taxon>
        <taxon>Deinococcales</taxon>
        <taxon>Deinococcaceae</taxon>
        <taxon>Deinococcus</taxon>
    </lineage>
</organism>
<feature type="domain" description="HTH araC/xylS-type" evidence="4">
    <location>
        <begin position="1"/>
        <end position="96"/>
    </location>
</feature>
<evidence type="ECO:0000313" key="6">
    <source>
        <dbReference type="Proteomes" id="UP000661918"/>
    </source>
</evidence>
<protein>
    <recommendedName>
        <fullName evidence="4">HTH araC/xylS-type domain-containing protein</fullName>
    </recommendedName>
</protein>
<dbReference type="PANTHER" id="PTHR43280">
    <property type="entry name" value="ARAC-FAMILY TRANSCRIPTIONAL REGULATOR"/>
    <property type="match status" value="1"/>
</dbReference>
<evidence type="ECO:0000259" key="4">
    <source>
        <dbReference type="PROSITE" id="PS01124"/>
    </source>
</evidence>
<dbReference type="Gene3D" id="1.10.10.60">
    <property type="entry name" value="Homeodomain-like"/>
    <property type="match status" value="1"/>
</dbReference>
<sequence length="103" mass="11971">MAYIHEHHAEPLQMADVAHRTQMSLVTLERQIKRVYGVTPNQLLMRAQVEAATRLLQTTDLPVARIAVECGYFDHRAFSQIFKSAVGMTPRQFRQLFFREARK</sequence>
<evidence type="ECO:0000256" key="2">
    <source>
        <dbReference type="ARBA" id="ARBA00023125"/>
    </source>
</evidence>
<dbReference type="RefSeq" id="WP_229753116.1">
    <property type="nucleotide sequence ID" value="NZ_BMOM01000031.1"/>
</dbReference>
<dbReference type="SMART" id="SM00342">
    <property type="entry name" value="HTH_ARAC"/>
    <property type="match status" value="1"/>
</dbReference>
<comment type="caution">
    <text evidence="5">The sequence shown here is derived from an EMBL/GenBank/DDBJ whole genome shotgun (WGS) entry which is preliminary data.</text>
</comment>
<dbReference type="PROSITE" id="PS01124">
    <property type="entry name" value="HTH_ARAC_FAMILY_2"/>
    <property type="match status" value="1"/>
</dbReference>
<dbReference type="PROSITE" id="PS00041">
    <property type="entry name" value="HTH_ARAC_FAMILY_1"/>
    <property type="match status" value="1"/>
</dbReference>
<keyword evidence="2" id="KW-0238">DNA-binding</keyword>
<gene>
    <name evidence="5" type="ORF">GCM10010841_28030</name>
</gene>
<dbReference type="SUPFAM" id="SSF46689">
    <property type="entry name" value="Homeodomain-like"/>
    <property type="match status" value="2"/>
</dbReference>
<keyword evidence="6" id="KW-1185">Reference proteome</keyword>
<keyword evidence="1" id="KW-0805">Transcription regulation</keyword>